<dbReference type="VEuPathDB" id="CryptoDB:Vbra_7188"/>
<evidence type="ECO:0000313" key="1">
    <source>
        <dbReference type="EMBL" id="CEL94208.1"/>
    </source>
</evidence>
<dbReference type="PhylomeDB" id="A0A0G4EFQ2"/>
<dbReference type="AlphaFoldDB" id="A0A0G4EFQ2"/>
<gene>
    <name evidence="1" type="ORF">Vbra_7188</name>
</gene>
<dbReference type="InParanoid" id="A0A0G4EFQ2"/>
<accession>A0A0G4EFQ2</accession>
<dbReference type="EMBL" id="CDMY01000209">
    <property type="protein sequence ID" value="CEL94208.1"/>
    <property type="molecule type" value="Genomic_DNA"/>
</dbReference>
<name>A0A0G4EFQ2_VITBC</name>
<keyword evidence="2" id="KW-1185">Reference proteome</keyword>
<dbReference type="Proteomes" id="UP000041254">
    <property type="component" value="Unassembled WGS sequence"/>
</dbReference>
<sequence>MASGGRRLVGLTVWGDGKVYESLDRPGELSFDVIGGGPDGRPMEVLLGDDDKGVRFFDLSTDPPKLLPIGERPRDRVGNELVVGKTRLAGQFYTKEGGCTIVQMSKEEFMDDRRWRQSFTDEQWERFCAAKEEKRENLKKSQKVDQEFAELIAKKIAEAKSRNPASSP</sequence>
<protein>
    <submittedName>
        <fullName evidence="1">Uncharacterized protein</fullName>
    </submittedName>
</protein>
<organism evidence="1 2">
    <name type="scientific">Vitrella brassicaformis (strain CCMP3155)</name>
    <dbReference type="NCBI Taxonomy" id="1169540"/>
    <lineage>
        <taxon>Eukaryota</taxon>
        <taxon>Sar</taxon>
        <taxon>Alveolata</taxon>
        <taxon>Colpodellida</taxon>
        <taxon>Vitrellaceae</taxon>
        <taxon>Vitrella</taxon>
    </lineage>
</organism>
<evidence type="ECO:0000313" key="2">
    <source>
        <dbReference type="Proteomes" id="UP000041254"/>
    </source>
</evidence>
<proteinExistence type="predicted"/>
<reference evidence="1 2" key="1">
    <citation type="submission" date="2014-11" db="EMBL/GenBank/DDBJ databases">
        <authorList>
            <person name="Zhu J."/>
            <person name="Qi W."/>
            <person name="Song R."/>
        </authorList>
    </citation>
    <scope>NUCLEOTIDE SEQUENCE [LARGE SCALE GENOMIC DNA]</scope>
</reference>